<dbReference type="Pfam" id="PF20174">
    <property type="entry name" value="DUF6540"/>
    <property type="match status" value="1"/>
</dbReference>
<evidence type="ECO:0000313" key="2">
    <source>
        <dbReference type="Proteomes" id="UP000192596"/>
    </source>
</evidence>
<dbReference type="EMBL" id="NAJO01000038">
    <property type="protein sequence ID" value="OQN99781.1"/>
    <property type="molecule type" value="Genomic_DNA"/>
</dbReference>
<dbReference type="InParanoid" id="A0A1V8SLM9"/>
<name>A0A1V8SLM9_9PEZI</name>
<organism evidence="1 2">
    <name type="scientific">Cryoendolithus antarcticus</name>
    <dbReference type="NCBI Taxonomy" id="1507870"/>
    <lineage>
        <taxon>Eukaryota</taxon>
        <taxon>Fungi</taxon>
        <taxon>Dikarya</taxon>
        <taxon>Ascomycota</taxon>
        <taxon>Pezizomycotina</taxon>
        <taxon>Dothideomycetes</taxon>
        <taxon>Dothideomycetidae</taxon>
        <taxon>Cladosporiales</taxon>
        <taxon>Cladosporiaceae</taxon>
        <taxon>Cryoendolithus</taxon>
    </lineage>
</organism>
<comment type="caution">
    <text evidence="1">The sequence shown here is derived from an EMBL/GenBank/DDBJ whole genome shotgun (WGS) entry which is preliminary data.</text>
</comment>
<protein>
    <submittedName>
        <fullName evidence="1">Uncharacterized protein</fullName>
    </submittedName>
</protein>
<gene>
    <name evidence="1" type="ORF">B0A48_14551</name>
</gene>
<evidence type="ECO:0000313" key="1">
    <source>
        <dbReference type="EMBL" id="OQN99781.1"/>
    </source>
</evidence>
<accession>A0A1V8SLM9</accession>
<dbReference type="AlphaFoldDB" id="A0A1V8SLM9"/>
<proteinExistence type="predicted"/>
<sequence>MSTTTYNVYTVESLGSINHIKLFVETHESGPGTGRTYEVIGTVVKGGGGQKYEEDHAASDPANRLEYVPGTKLKIGTVKESDLERFSEVCRRIPVPEPQLNLNGSRMNPSKPIRRCTELTREAVAALIGSEVVLP</sequence>
<dbReference type="OrthoDB" id="4135672at2759"/>
<dbReference type="Proteomes" id="UP000192596">
    <property type="component" value="Unassembled WGS sequence"/>
</dbReference>
<keyword evidence="2" id="KW-1185">Reference proteome</keyword>
<reference evidence="2" key="1">
    <citation type="submission" date="2017-03" db="EMBL/GenBank/DDBJ databases">
        <title>Genomes of endolithic fungi from Antarctica.</title>
        <authorList>
            <person name="Coleine C."/>
            <person name="Masonjones S."/>
            <person name="Stajich J.E."/>
        </authorList>
    </citation>
    <scope>NUCLEOTIDE SEQUENCE [LARGE SCALE GENOMIC DNA]</scope>
    <source>
        <strain evidence="2">CCFEE 5527</strain>
    </source>
</reference>
<dbReference type="InterPro" id="IPR046670">
    <property type="entry name" value="DUF6540"/>
</dbReference>